<evidence type="ECO:0000256" key="1">
    <source>
        <dbReference type="ARBA" id="ARBA00022729"/>
    </source>
</evidence>
<keyword evidence="5" id="KW-1185">Reference proteome</keyword>
<dbReference type="CDD" id="cd08497">
    <property type="entry name" value="MbnE-like"/>
    <property type="match status" value="1"/>
</dbReference>
<keyword evidence="1 2" id="KW-0732">Signal</keyword>
<dbReference type="Gene3D" id="3.40.190.10">
    <property type="entry name" value="Periplasmic binding protein-like II"/>
    <property type="match status" value="1"/>
</dbReference>
<dbReference type="PANTHER" id="PTHR30290">
    <property type="entry name" value="PERIPLASMIC BINDING COMPONENT OF ABC TRANSPORTER"/>
    <property type="match status" value="1"/>
</dbReference>
<dbReference type="InterPro" id="IPR000914">
    <property type="entry name" value="SBP_5_dom"/>
</dbReference>
<evidence type="ECO:0000313" key="5">
    <source>
        <dbReference type="Proteomes" id="UP000007934"/>
    </source>
</evidence>
<dbReference type="GO" id="GO:0015833">
    <property type="term" value="P:peptide transport"/>
    <property type="evidence" value="ECO:0007669"/>
    <property type="project" value="TreeGrafter"/>
</dbReference>
<dbReference type="HOGENOM" id="CLU_023171_0_0_7"/>
<dbReference type="Gene3D" id="3.10.105.10">
    <property type="entry name" value="Dipeptide-binding Protein, Domain 3"/>
    <property type="match status" value="1"/>
</dbReference>
<dbReference type="EMBL" id="FQ670179">
    <property type="protein sequence ID" value="CBY83096.1"/>
    <property type="molecule type" value="Genomic_DNA"/>
</dbReference>
<dbReference type="Pfam" id="PF00496">
    <property type="entry name" value="SBP_bac_5"/>
    <property type="match status" value="1"/>
</dbReference>
<dbReference type="KEGG" id="hfe:HFELIS_10120"/>
<dbReference type="OrthoDB" id="9772924at2"/>
<dbReference type="InterPro" id="IPR030678">
    <property type="entry name" value="Peptide/Ni-bd"/>
</dbReference>
<feature type="domain" description="Solute-binding protein family 5" evidence="3">
    <location>
        <begin position="92"/>
        <end position="505"/>
    </location>
</feature>
<dbReference type="InterPro" id="IPR039424">
    <property type="entry name" value="SBP_5"/>
</dbReference>
<evidence type="ECO:0000259" key="3">
    <source>
        <dbReference type="Pfam" id="PF00496"/>
    </source>
</evidence>
<accession>E7ACX8</accession>
<dbReference type="eggNOG" id="COG4166">
    <property type="taxonomic scope" value="Bacteria"/>
</dbReference>
<dbReference type="SUPFAM" id="SSF53850">
    <property type="entry name" value="Periplasmic binding protein-like II"/>
    <property type="match status" value="1"/>
</dbReference>
<evidence type="ECO:0000256" key="2">
    <source>
        <dbReference type="SAM" id="SignalP"/>
    </source>
</evidence>
<feature type="signal peptide" evidence="2">
    <location>
        <begin position="1"/>
        <end position="17"/>
    </location>
</feature>
<reference evidence="4 5" key="1">
    <citation type="journal article" date="2011" name="Genome Biol. Evol.">
        <title>Comparative whole genome sequence analysis of the carcinogenic bacterial model pathogen Helicobacter felis.</title>
        <authorList>
            <person name="Arnold I.C."/>
            <person name="Zigova Z."/>
            <person name="Holden M."/>
            <person name="Lawley T.D."/>
            <person name="Rad R."/>
            <person name="Dougan G."/>
            <person name="Falkow S."/>
            <person name="Bentley S.D."/>
            <person name="Muller A."/>
        </authorList>
    </citation>
    <scope>NUCLEOTIDE SEQUENCE [LARGE SCALE GENOMIC DNA]</scope>
    <source>
        <strain evidence="5">ATCC 49179 / CCUG 28539 / NCTC 12436 / CS1</strain>
    </source>
</reference>
<dbReference type="PANTHER" id="PTHR30290:SF64">
    <property type="entry name" value="ABC TRANSPORTER PERIPLASMIC BINDING PROTEIN"/>
    <property type="match status" value="1"/>
</dbReference>
<dbReference type="GO" id="GO:0043190">
    <property type="term" value="C:ATP-binding cassette (ABC) transporter complex"/>
    <property type="evidence" value="ECO:0007669"/>
    <property type="project" value="InterPro"/>
</dbReference>
<dbReference type="PIRSF" id="PIRSF002741">
    <property type="entry name" value="MppA"/>
    <property type="match status" value="1"/>
</dbReference>
<dbReference type="GO" id="GO:0030288">
    <property type="term" value="C:outer membrane-bounded periplasmic space"/>
    <property type="evidence" value="ECO:0007669"/>
    <property type="project" value="TreeGrafter"/>
</dbReference>
<dbReference type="Proteomes" id="UP000007934">
    <property type="component" value="Chromosome"/>
</dbReference>
<dbReference type="AlphaFoldDB" id="E7ACX8"/>
<dbReference type="GeneID" id="36134135"/>
<dbReference type="RefSeq" id="WP_013469462.1">
    <property type="nucleotide sequence ID" value="NC_014810.2"/>
</dbReference>
<name>E7ACX8_HELFC</name>
<proteinExistence type="predicted"/>
<evidence type="ECO:0000313" key="4">
    <source>
        <dbReference type="EMBL" id="CBY83096.1"/>
    </source>
</evidence>
<dbReference type="GO" id="GO:1904680">
    <property type="term" value="F:peptide transmembrane transporter activity"/>
    <property type="evidence" value="ECO:0007669"/>
    <property type="project" value="TreeGrafter"/>
</dbReference>
<protein>
    <submittedName>
        <fullName evidence="4">Oligopeptide ABC transport system, substrate-binding protein</fullName>
    </submittedName>
</protein>
<gene>
    <name evidence="4" type="ordered locus">Hfelis_10120</name>
</gene>
<organism evidence="4 5">
    <name type="scientific">Helicobacter felis (strain ATCC 49179 / CCUG 28539 / NCTC 12436 / CS1)</name>
    <dbReference type="NCBI Taxonomy" id="936155"/>
    <lineage>
        <taxon>Bacteria</taxon>
        <taxon>Pseudomonadati</taxon>
        <taxon>Campylobacterota</taxon>
        <taxon>Epsilonproteobacteria</taxon>
        <taxon>Campylobacterales</taxon>
        <taxon>Helicobacteraceae</taxon>
        <taxon>Helicobacter</taxon>
    </lineage>
</organism>
<feature type="chain" id="PRO_5003215485" evidence="2">
    <location>
        <begin position="18"/>
        <end position="597"/>
    </location>
</feature>
<dbReference type="GO" id="GO:0042884">
    <property type="term" value="P:microcin transport"/>
    <property type="evidence" value="ECO:0007669"/>
    <property type="project" value="TreeGrafter"/>
</dbReference>
<dbReference type="STRING" id="936155.HFELIS_10120"/>
<sequence>MKLLLILLALAFSSLQATPYIALGQESKYKDHFTHFDYADPNAPKGGTLRDYALGTFDSLNPFLLKGTKASGLELVYDTLLVQSLDEPYAEYPLIANDIEVAKDHSYVIFGIDKRARFSDGVPILATDVKFSFDTLMQKGSPVLRQYYGDVQEAVVLDPYHVKFVFKDKTNTELPLILGQLQVIPKHFFEKHSFSDPLLIPVSSGPYVVSSFKVGKQITYTRNKNYWARDLPAIKGQYNFDRIVYEYYKDDSVALQAFLSGAYDWRFENTAKVWARGYVGKAIKQGKIHMKAFAHSLPAGMQGFFMNTRKPLFKNIKVREALFYAFDFEWANKNLFFSQYKRTNSYFANSVFASEGLPQGAELKILDRYRPQLEAYNPRIFTQAYTIPRTDGARKVGENLRENLKYAQKLLHDAGYIVEHNQLINAKTRAPFEFTLLLKSQGLERLALAYARNLKILGITMHVQKVDLSQYTNRLKKFDYDMIVGVIGQSLFPGNEQRYYWGSSSADLAGSRNYAGISNPVIDALIASLINAPDRQSQINFVRALDRVLLWGFYVVPQLYSSSFHIAFWDKIGMPKISPPYGFSPMLWWDKTLQKGH</sequence>